<keyword evidence="4" id="KW-0443">Lipid metabolism</keyword>
<evidence type="ECO:0000259" key="5">
    <source>
        <dbReference type="Pfam" id="PF00501"/>
    </source>
</evidence>
<dbReference type="PANTHER" id="PTHR22754">
    <property type="entry name" value="DISCO-INTERACTING PROTEIN 2 DIP2 -RELATED"/>
    <property type="match status" value="1"/>
</dbReference>
<dbReference type="InterPro" id="IPR045851">
    <property type="entry name" value="AMP-bd_C_sf"/>
</dbReference>
<comment type="similarity">
    <text evidence="1">Belongs to the ATP-dependent AMP-binding enzyme family.</text>
</comment>
<dbReference type="Gene3D" id="3.40.50.12780">
    <property type="entry name" value="N-terminal domain of ligase-like"/>
    <property type="match status" value="1"/>
</dbReference>
<evidence type="ECO:0000256" key="3">
    <source>
        <dbReference type="ARBA" id="ARBA00022832"/>
    </source>
</evidence>
<name>A0ABU5YS51_9MYCO</name>
<evidence type="ECO:0000313" key="8">
    <source>
        <dbReference type="Proteomes" id="UP001299283"/>
    </source>
</evidence>
<dbReference type="Pfam" id="PF23024">
    <property type="entry name" value="AMP-dom_DIP2-like"/>
    <property type="match status" value="1"/>
</dbReference>
<evidence type="ECO:0000259" key="6">
    <source>
        <dbReference type="Pfam" id="PF23024"/>
    </source>
</evidence>
<organism evidence="7 8">
    <name type="scientific">[Mycobacterium] vasticus</name>
    <dbReference type="NCBI Taxonomy" id="2875777"/>
    <lineage>
        <taxon>Bacteria</taxon>
        <taxon>Bacillati</taxon>
        <taxon>Actinomycetota</taxon>
        <taxon>Actinomycetes</taxon>
        <taxon>Mycobacteriales</taxon>
        <taxon>Mycobacteriaceae</taxon>
        <taxon>Mycolicibacter</taxon>
    </lineage>
</organism>
<dbReference type="InterPro" id="IPR025110">
    <property type="entry name" value="AMP-bd_C"/>
</dbReference>
<reference evidence="7 8" key="1">
    <citation type="submission" date="2023-12" db="EMBL/GenBank/DDBJ databases">
        <title>Description of new species of Mycobacterium terrae complex isolated from sewage at the Sao Paulo Zoological Park Foundation in Brazil.</title>
        <authorList>
            <person name="Romagnoli C.L."/>
            <person name="Conceicao E.C."/>
            <person name="Machado E."/>
            <person name="Barreto L.B.P.F."/>
            <person name="Sharma A."/>
            <person name="Silva N.M."/>
            <person name="Marques L.E."/>
            <person name="Juliana M.A."/>
            <person name="Lourenco M.C.S."/>
            <person name="Digiampietri L.A."/>
            <person name="Suffys P.N."/>
            <person name="Viana-Niero C."/>
        </authorList>
    </citation>
    <scope>NUCLEOTIDE SEQUENCE [LARGE SCALE GENOMIC DNA]</scope>
    <source>
        <strain evidence="7 8">MYC017</strain>
    </source>
</reference>
<dbReference type="GO" id="GO:0016874">
    <property type="term" value="F:ligase activity"/>
    <property type="evidence" value="ECO:0007669"/>
    <property type="project" value="UniProtKB-KW"/>
</dbReference>
<evidence type="ECO:0000256" key="2">
    <source>
        <dbReference type="ARBA" id="ARBA00022598"/>
    </source>
</evidence>
<dbReference type="SUPFAM" id="SSF56801">
    <property type="entry name" value="Acetyl-CoA synthetase-like"/>
    <property type="match status" value="1"/>
</dbReference>
<protein>
    <submittedName>
        <fullName evidence="7">Fatty acyl-AMP ligase</fullName>
    </submittedName>
</protein>
<dbReference type="InterPro" id="IPR040097">
    <property type="entry name" value="FAAL/FAAC"/>
</dbReference>
<dbReference type="Gene3D" id="3.30.300.30">
    <property type="match status" value="1"/>
</dbReference>
<dbReference type="EMBL" id="JAYJJQ010000002">
    <property type="protein sequence ID" value="MEB3067946.1"/>
    <property type="molecule type" value="Genomic_DNA"/>
</dbReference>
<dbReference type="InterPro" id="IPR042099">
    <property type="entry name" value="ANL_N_sf"/>
</dbReference>
<gene>
    <name evidence="7" type="ORF">K5L39_01995</name>
</gene>
<keyword evidence="3" id="KW-0276">Fatty acid metabolism</keyword>
<evidence type="ECO:0000313" key="7">
    <source>
        <dbReference type="EMBL" id="MEB3067946.1"/>
    </source>
</evidence>
<dbReference type="PANTHER" id="PTHR22754:SF32">
    <property type="entry name" value="DISCO-INTERACTING PROTEIN 2"/>
    <property type="match status" value="1"/>
</dbReference>
<evidence type="ECO:0000256" key="4">
    <source>
        <dbReference type="ARBA" id="ARBA00023098"/>
    </source>
</evidence>
<dbReference type="Pfam" id="PF00501">
    <property type="entry name" value="AMP-binding"/>
    <property type="match status" value="1"/>
</dbReference>
<dbReference type="CDD" id="cd05931">
    <property type="entry name" value="FAAL"/>
    <property type="match status" value="1"/>
</dbReference>
<proteinExistence type="inferred from homology"/>
<sequence>MSDYDLPSETTLVDLLQRRAEQYRDKVAFSFSYNGDDEDRTQLTYGELTLKARAIASYLQQQGAAGERVLVLVRPGLDAVAAFFGCVLAGAVAVPAHQKLAPRLSSVVPDAQARFVLSTADTQANTQAAVDDLTDGQAPRWCVIADAAAADPANWVPPDIEADSVAMIQYTSGSTTEPKGVVLTHRNLLHNLEANRQSWDADDRMICVSWLPPHHDMGLIGVVLVTLYLGATTALMSPAAFIKRPMRWLEAISRERATIATAPNFAYGRCVERSTAAERAALDLSSLTTVHVGAEPVRAATLAAFADAFAPAGFKLEMFMPVYGLAEATVLVSGGSDAAVAGVRYVDRSALAQDRVVDVAPDSPTAAAVVACGRPRQDVVIVDPATSRACGPDEVGEIWVSGPSVGQGYWRRPEETAQTFGGYLAETGEGPFLRTGDMGFLCADELFIIGRCKDLVVVDGRNYYPHDIEFTVQDCNPALVANRGAVFTTSPGPDARAQLVVVQEVDRRGIGDAELGAVMEGIRDAIAQKHLLETHHVMLVAPLSIPTTSSGKIQRGQCRQQFLDGGLTVVADWHAPSQSG</sequence>
<dbReference type="Proteomes" id="UP001299283">
    <property type="component" value="Unassembled WGS sequence"/>
</dbReference>
<comment type="caution">
    <text evidence="7">The sequence shown here is derived from an EMBL/GenBank/DDBJ whole genome shotgun (WGS) entry which is preliminary data.</text>
</comment>
<feature type="domain" description="AMP-dependent synthetase/ligase" evidence="5">
    <location>
        <begin position="16"/>
        <end position="410"/>
    </location>
</feature>
<dbReference type="InterPro" id="IPR000873">
    <property type="entry name" value="AMP-dep_synth/lig_dom"/>
</dbReference>
<feature type="domain" description="AMP-binding enzyme C-terminal" evidence="6">
    <location>
        <begin position="454"/>
        <end position="569"/>
    </location>
</feature>
<accession>A0ABU5YS51</accession>
<evidence type="ECO:0000256" key="1">
    <source>
        <dbReference type="ARBA" id="ARBA00006432"/>
    </source>
</evidence>
<keyword evidence="2 7" id="KW-0436">Ligase</keyword>
<dbReference type="RefSeq" id="WP_225397050.1">
    <property type="nucleotide sequence ID" value="NZ_JAYJJQ010000002.1"/>
</dbReference>
<keyword evidence="8" id="KW-1185">Reference proteome</keyword>